<evidence type="ECO:0000256" key="11">
    <source>
        <dbReference type="ARBA" id="ARBA00023455"/>
    </source>
</evidence>
<evidence type="ECO:0000256" key="6">
    <source>
        <dbReference type="ARBA" id="ARBA00022840"/>
    </source>
</evidence>
<dbReference type="Gene3D" id="1.20.1560.10">
    <property type="entry name" value="ABC transporter type 1, transmembrane domain"/>
    <property type="match status" value="1"/>
</dbReference>
<keyword evidence="9 13" id="KW-1133">Transmembrane helix</keyword>
<feature type="domain" description="ABC transporter" evidence="14">
    <location>
        <begin position="393"/>
        <end position="624"/>
    </location>
</feature>
<dbReference type="Gene3D" id="3.40.50.300">
    <property type="entry name" value="P-loop containing nucleotide triphosphate hydrolases"/>
    <property type="match status" value="1"/>
</dbReference>
<dbReference type="EMBL" id="JAGGMR010000001">
    <property type="protein sequence ID" value="MBP2189664.1"/>
    <property type="molecule type" value="Genomic_DNA"/>
</dbReference>
<dbReference type="SUPFAM" id="SSF90123">
    <property type="entry name" value="ABC transporter transmembrane region"/>
    <property type="match status" value="1"/>
</dbReference>
<evidence type="ECO:0000256" key="13">
    <source>
        <dbReference type="SAM" id="Phobius"/>
    </source>
</evidence>
<dbReference type="Proteomes" id="UP001519325">
    <property type="component" value="Unassembled WGS sequence"/>
</dbReference>
<name>A0ABS4QD97_9NOCA</name>
<evidence type="ECO:0000256" key="2">
    <source>
        <dbReference type="ARBA" id="ARBA00022519"/>
    </source>
</evidence>
<evidence type="ECO:0000256" key="4">
    <source>
        <dbReference type="ARBA" id="ARBA00022741"/>
    </source>
</evidence>
<gene>
    <name evidence="16" type="ORF">BJ987_002565</name>
</gene>
<dbReference type="InterPro" id="IPR005074">
    <property type="entry name" value="Peptidase_C39"/>
</dbReference>
<keyword evidence="7" id="KW-0653">Protein transport</keyword>
<feature type="transmembrane region" description="Helical" evidence="13">
    <location>
        <begin position="116"/>
        <end position="135"/>
    </location>
</feature>
<keyword evidence="3 13" id="KW-0812">Transmembrane</keyword>
<comment type="similarity">
    <text evidence="11">Belongs to the ABC transporter superfamily. Siderophore-Fe(3+) uptake transporter (SIUT) (TC 3.A.1.21) family.</text>
</comment>
<comment type="subcellular location">
    <subcellularLocation>
        <location evidence="1">Cell inner membrane</location>
        <topology evidence="1">Multi-pass membrane protein</topology>
    </subcellularLocation>
</comment>
<accession>A0ABS4QD97</accession>
<keyword evidence="5" id="KW-0378">Hydrolase</keyword>
<dbReference type="Pfam" id="PF00005">
    <property type="entry name" value="ABC_tran"/>
    <property type="match status" value="1"/>
</dbReference>
<keyword evidence="2" id="KW-0997">Cell inner membrane</keyword>
<evidence type="ECO:0000256" key="12">
    <source>
        <dbReference type="ARBA" id="ARBA00043264"/>
    </source>
</evidence>
<evidence type="ECO:0000256" key="1">
    <source>
        <dbReference type="ARBA" id="ARBA00004429"/>
    </source>
</evidence>
<evidence type="ECO:0000256" key="10">
    <source>
        <dbReference type="ARBA" id="ARBA00023136"/>
    </source>
</evidence>
<dbReference type="Pfam" id="PF03412">
    <property type="entry name" value="Peptidase_C39"/>
    <property type="match status" value="1"/>
</dbReference>
<keyword evidence="8" id="KW-1278">Translocase</keyword>
<dbReference type="Pfam" id="PF00664">
    <property type="entry name" value="ABC_membrane"/>
    <property type="match status" value="1"/>
</dbReference>
<evidence type="ECO:0000259" key="14">
    <source>
        <dbReference type="PROSITE" id="PS50893"/>
    </source>
</evidence>
<dbReference type="SMART" id="SM00382">
    <property type="entry name" value="AAA"/>
    <property type="match status" value="1"/>
</dbReference>
<keyword evidence="6" id="KW-0067">ATP-binding</keyword>
<protein>
    <submittedName>
        <fullName evidence="16">ABC-type bacteriocin/lantibiotic exporter with double-glycine peptidase domain</fullName>
    </submittedName>
</protein>
<proteinExistence type="inferred from homology"/>
<evidence type="ECO:0000256" key="9">
    <source>
        <dbReference type="ARBA" id="ARBA00022989"/>
    </source>
</evidence>
<evidence type="ECO:0000256" key="8">
    <source>
        <dbReference type="ARBA" id="ARBA00022967"/>
    </source>
</evidence>
<comment type="caution">
    <text evidence="16">The sequence shown here is derived from an EMBL/GenBank/DDBJ whole genome shotgun (WGS) entry which is preliminary data.</text>
</comment>
<dbReference type="PROSITE" id="PS50893">
    <property type="entry name" value="ABC_TRANSPORTER_2"/>
    <property type="match status" value="1"/>
</dbReference>
<dbReference type="InterPro" id="IPR027417">
    <property type="entry name" value="P-loop_NTPase"/>
</dbReference>
<dbReference type="InterPro" id="IPR039421">
    <property type="entry name" value="Type_1_exporter"/>
</dbReference>
<evidence type="ECO:0000256" key="7">
    <source>
        <dbReference type="ARBA" id="ARBA00022927"/>
    </source>
</evidence>
<keyword evidence="5" id="KW-0788">Thiol protease</keyword>
<organism evidence="16 17">
    <name type="scientific">Nocardia goodfellowii</name>
    <dbReference type="NCBI Taxonomy" id="882446"/>
    <lineage>
        <taxon>Bacteria</taxon>
        <taxon>Bacillati</taxon>
        <taxon>Actinomycetota</taxon>
        <taxon>Actinomycetes</taxon>
        <taxon>Mycobacteriales</taxon>
        <taxon>Nocardiaceae</taxon>
        <taxon>Nocardia</taxon>
    </lineage>
</organism>
<dbReference type="InterPro" id="IPR003593">
    <property type="entry name" value="AAA+_ATPase"/>
</dbReference>
<sequence>MSHFVVLEKATRSHIVIVDPAVGRRNVSWDEADIDFTGVALEFSGEVAIDCHDSENANQNEAIEIAKSFLPRSVKWMGILTTSGMLLLYGLIFPLLLGNIVTKGADAARSTASEHLLLAAALLCGIISFGLLNFVRSRLIVSIQSLLEERAGHLLMAHLNRLPIDFFAARHPGDLVQRVRSVARLKLVISATTVSALFDTILVVGYVVVIGYWELWLSLVVVGCIVGFLLITALSWRRQRQLSSDVLEARTKSSGELSEILANMTTVKALGAENIVQVRWLNLFANELTAGTRQRRHAATISSLVVTLQFAAPLLVLLVAVSLTANGSAGLSAAVSLGVLSSGLFFSMSNLSQVSTTFAELTPDLRRMNDILTSSTERRGIFDVAQASRPPIVRLENVSYTYAGATTASVCAATAEVPSGGLLAVLGASGSGKSTLGMLLGGLLIPRSGRILIDGVDLTDLDPVQYRKRIGYIDQSSTLMSGSIIDNIRFACPEASLDEIREAARLAEIDDFICALPMKYETVLGAGGAGVSGGQRQRIVLARALVKAPSLLILDESTSAVDPDTESKILRNIQTLGVTTIVLGHRAALAVGASGILTMTKGIGEFKNVPASSSPLDERVRTNS</sequence>
<feature type="transmembrane region" description="Helical" evidence="13">
    <location>
        <begin position="76"/>
        <end position="96"/>
    </location>
</feature>
<keyword evidence="7" id="KW-0813">Transport</keyword>
<keyword evidence="17" id="KW-1185">Reference proteome</keyword>
<feature type="domain" description="ABC transmembrane type-1" evidence="15">
    <location>
        <begin position="90"/>
        <end position="360"/>
    </location>
</feature>
<dbReference type="InterPro" id="IPR003439">
    <property type="entry name" value="ABC_transporter-like_ATP-bd"/>
</dbReference>
<feature type="transmembrane region" description="Helical" evidence="13">
    <location>
        <begin position="187"/>
        <end position="209"/>
    </location>
</feature>
<dbReference type="PROSITE" id="PS50929">
    <property type="entry name" value="ABC_TM1F"/>
    <property type="match status" value="1"/>
</dbReference>
<dbReference type="InterPro" id="IPR017871">
    <property type="entry name" value="ABC_transporter-like_CS"/>
</dbReference>
<dbReference type="PANTHER" id="PTHR24221:SF654">
    <property type="entry name" value="ATP-BINDING CASSETTE SUB-FAMILY B MEMBER 6"/>
    <property type="match status" value="1"/>
</dbReference>
<dbReference type="PROSITE" id="PS00211">
    <property type="entry name" value="ABC_TRANSPORTER_1"/>
    <property type="match status" value="1"/>
</dbReference>
<reference evidence="16 17" key="1">
    <citation type="submission" date="2021-03" db="EMBL/GenBank/DDBJ databases">
        <title>Sequencing the genomes of 1000 actinobacteria strains.</title>
        <authorList>
            <person name="Klenk H.-P."/>
        </authorList>
    </citation>
    <scope>NUCLEOTIDE SEQUENCE [LARGE SCALE GENOMIC DNA]</scope>
    <source>
        <strain evidence="16 17">DSM 45516</strain>
    </source>
</reference>
<dbReference type="Gene3D" id="3.90.70.10">
    <property type="entry name" value="Cysteine proteinases"/>
    <property type="match status" value="1"/>
</dbReference>
<evidence type="ECO:0000313" key="17">
    <source>
        <dbReference type="Proteomes" id="UP001519325"/>
    </source>
</evidence>
<evidence type="ECO:0000259" key="15">
    <source>
        <dbReference type="PROSITE" id="PS50929"/>
    </source>
</evidence>
<keyword evidence="4" id="KW-0547">Nucleotide-binding</keyword>
<evidence type="ECO:0000256" key="5">
    <source>
        <dbReference type="ARBA" id="ARBA00022807"/>
    </source>
</evidence>
<keyword evidence="5" id="KW-0645">Protease</keyword>
<feature type="transmembrane region" description="Helical" evidence="13">
    <location>
        <begin position="215"/>
        <end position="236"/>
    </location>
</feature>
<evidence type="ECO:0000256" key="3">
    <source>
        <dbReference type="ARBA" id="ARBA00022692"/>
    </source>
</evidence>
<dbReference type="PANTHER" id="PTHR24221">
    <property type="entry name" value="ATP-BINDING CASSETTE SUB-FAMILY B"/>
    <property type="match status" value="1"/>
</dbReference>
<dbReference type="InterPro" id="IPR011527">
    <property type="entry name" value="ABC1_TM_dom"/>
</dbReference>
<keyword evidence="10 13" id="KW-0472">Membrane</keyword>
<keyword evidence="2" id="KW-1003">Cell membrane</keyword>
<evidence type="ECO:0000313" key="16">
    <source>
        <dbReference type="EMBL" id="MBP2189664.1"/>
    </source>
</evidence>
<dbReference type="SUPFAM" id="SSF52540">
    <property type="entry name" value="P-loop containing nucleoside triphosphate hydrolases"/>
    <property type="match status" value="1"/>
</dbReference>
<keyword evidence="12" id="KW-0080">Bacteriocin transport</keyword>
<feature type="transmembrane region" description="Helical" evidence="13">
    <location>
        <begin position="301"/>
        <end position="323"/>
    </location>
</feature>
<dbReference type="InterPro" id="IPR036640">
    <property type="entry name" value="ABC1_TM_sf"/>
</dbReference>